<dbReference type="NCBIfam" id="NF010029">
    <property type="entry name" value="PRK13504.1"/>
    <property type="match status" value="1"/>
</dbReference>
<evidence type="ECO:0000256" key="9">
    <source>
        <dbReference type="ARBA" id="ARBA00023014"/>
    </source>
</evidence>
<evidence type="ECO:0000256" key="2">
    <source>
        <dbReference type="ARBA" id="ARBA00001966"/>
    </source>
</evidence>
<dbReference type="AlphaFoldDB" id="A0A5C6AKH3"/>
<dbReference type="PANTHER" id="PTHR11493">
    <property type="entry name" value="SULFITE REDUCTASE [NADPH] SUBUNIT BETA-RELATED"/>
    <property type="match status" value="1"/>
</dbReference>
<dbReference type="Proteomes" id="UP000320176">
    <property type="component" value="Unassembled WGS sequence"/>
</dbReference>
<dbReference type="RefSeq" id="WP_146522194.1">
    <property type="nucleotide sequence ID" value="NZ_CP151726.1"/>
</dbReference>
<evidence type="ECO:0000256" key="6">
    <source>
        <dbReference type="ARBA" id="ARBA00022723"/>
    </source>
</evidence>
<evidence type="ECO:0000313" key="12">
    <source>
        <dbReference type="EMBL" id="TWT98663.1"/>
    </source>
</evidence>
<feature type="domain" description="Nitrite/sulphite reductase 4Fe-4S" evidence="10">
    <location>
        <begin position="475"/>
        <end position="566"/>
    </location>
</feature>
<dbReference type="OrthoDB" id="9803707at2"/>
<evidence type="ECO:0000256" key="8">
    <source>
        <dbReference type="ARBA" id="ARBA00023004"/>
    </source>
</evidence>
<comment type="caution">
    <text evidence="12">The sequence shown here is derived from an EMBL/GenBank/DDBJ whole genome shotgun (WGS) entry which is preliminary data.</text>
</comment>
<dbReference type="SUPFAM" id="SSF56014">
    <property type="entry name" value="Nitrite and sulphite reductase 4Fe-4S domain-like"/>
    <property type="match status" value="2"/>
</dbReference>
<dbReference type="Pfam" id="PF03460">
    <property type="entry name" value="NIR_SIR_ferr"/>
    <property type="match status" value="2"/>
</dbReference>
<dbReference type="EMBL" id="SJPN01000006">
    <property type="protein sequence ID" value="TWT98663.1"/>
    <property type="molecule type" value="Genomic_DNA"/>
</dbReference>
<dbReference type="InterPro" id="IPR005117">
    <property type="entry name" value="NiRdtase/SiRdtase_haem-b_fer"/>
</dbReference>
<sequence>MSTDTPKLSKVEKIKEESQFLAGTIGPEMAADTDHFGDADIQLLKFHGTYQQDNRDQRAELKKTGGGKAYSMMVRCRIPGGRITSSQMLAHLDMCDELGDSTMKITTRQTIQLHGVLKSDLRKTINRINEIGLSTLAACGDVNRNIMCCPAKINDGIREQLNQLTDELTIALAPQTPAYHELWVEDPETGEKTLEGGGEPTGVVEPLYGPRYLPRKFKMGIALPEDNCIDIYTQDVGFLAVVRDGKIIGFNVLAGGGMGTTPALKEKTYPALAKRMAFCTPDQAVEVAKAILKVQRDYGNREDRKIARMKYLVDKWGIDKFRRAVEEYLGTPLKDCTEDDVTGFDDHMGWQDQLDGKWSYGLNIENGRLYDNEKVQLKAAMRAACKEFNTELRMTGHQSIIFTDIDPADKDKLTKIFSDHGVRLTEDTSTVRRWSMACVALPTCGLAITESERYLPSLIDGLEAPLAKLGLDKDRFTIRMTGCPNGCARPYNADLAFVGKAKEKYTFYAGGGWLGNRLAYVYKDLVPADTLVDEIVGVCSAYKSHRNEGESLGEFCTRVGRDELESLAAAAPRP</sequence>
<dbReference type="GO" id="GO:0000103">
    <property type="term" value="P:sulfate assimilation"/>
    <property type="evidence" value="ECO:0007669"/>
    <property type="project" value="TreeGrafter"/>
</dbReference>
<dbReference type="GO" id="GO:0020037">
    <property type="term" value="F:heme binding"/>
    <property type="evidence" value="ECO:0007669"/>
    <property type="project" value="InterPro"/>
</dbReference>
<keyword evidence="13" id="KW-1185">Reference proteome</keyword>
<keyword evidence="4" id="KW-0004">4Fe-4S</keyword>
<dbReference type="FunFam" id="3.30.413.10:FF:000014">
    <property type="entry name" value="Sulfite reductase [ferredoxin], chloroplastic"/>
    <property type="match status" value="1"/>
</dbReference>
<evidence type="ECO:0000256" key="1">
    <source>
        <dbReference type="ARBA" id="ARBA00001929"/>
    </source>
</evidence>
<dbReference type="PROSITE" id="PS00365">
    <property type="entry name" value="NIR_SIR"/>
    <property type="match status" value="1"/>
</dbReference>
<dbReference type="GO" id="GO:0050311">
    <property type="term" value="F:sulfite reductase (ferredoxin) activity"/>
    <property type="evidence" value="ECO:0007669"/>
    <property type="project" value="TreeGrafter"/>
</dbReference>
<organism evidence="12 13">
    <name type="scientific">Stieleria varia</name>
    <dbReference type="NCBI Taxonomy" id="2528005"/>
    <lineage>
        <taxon>Bacteria</taxon>
        <taxon>Pseudomonadati</taxon>
        <taxon>Planctomycetota</taxon>
        <taxon>Planctomycetia</taxon>
        <taxon>Pirellulales</taxon>
        <taxon>Pirellulaceae</taxon>
        <taxon>Stieleria</taxon>
    </lineage>
</organism>
<evidence type="ECO:0000256" key="4">
    <source>
        <dbReference type="ARBA" id="ARBA00022485"/>
    </source>
</evidence>
<dbReference type="Gene3D" id="3.90.480.10">
    <property type="entry name" value="Sulfite Reductase Hemoprotein,Domain 2"/>
    <property type="match status" value="1"/>
</dbReference>
<dbReference type="EC" id="1.8.1.2" evidence="12"/>
<accession>A0A5C6AKH3</accession>
<dbReference type="InterPro" id="IPR045854">
    <property type="entry name" value="NO2/SO3_Rdtase_4Fe4S_sf"/>
</dbReference>
<dbReference type="GO" id="GO:0046872">
    <property type="term" value="F:metal ion binding"/>
    <property type="evidence" value="ECO:0007669"/>
    <property type="project" value="UniProtKB-KW"/>
</dbReference>
<dbReference type="PANTHER" id="PTHR11493:SF47">
    <property type="entry name" value="SULFITE REDUCTASE [NADPH] SUBUNIT BETA"/>
    <property type="match status" value="1"/>
</dbReference>
<keyword evidence="6" id="KW-0479">Metal-binding</keyword>
<reference evidence="12 13" key="1">
    <citation type="submission" date="2019-02" db="EMBL/GenBank/DDBJ databases">
        <title>Deep-cultivation of Planctomycetes and their phenomic and genomic characterization uncovers novel biology.</title>
        <authorList>
            <person name="Wiegand S."/>
            <person name="Jogler M."/>
            <person name="Boedeker C."/>
            <person name="Pinto D."/>
            <person name="Vollmers J."/>
            <person name="Rivas-Marin E."/>
            <person name="Kohn T."/>
            <person name="Peeters S.H."/>
            <person name="Heuer A."/>
            <person name="Rast P."/>
            <person name="Oberbeckmann S."/>
            <person name="Bunk B."/>
            <person name="Jeske O."/>
            <person name="Meyerdierks A."/>
            <person name="Storesund J.E."/>
            <person name="Kallscheuer N."/>
            <person name="Luecker S."/>
            <person name="Lage O.M."/>
            <person name="Pohl T."/>
            <person name="Merkel B.J."/>
            <person name="Hornburger P."/>
            <person name="Mueller R.-W."/>
            <person name="Bruemmer F."/>
            <person name="Labrenz M."/>
            <person name="Spormann A.M."/>
            <person name="Op Den Camp H."/>
            <person name="Overmann J."/>
            <person name="Amann R."/>
            <person name="Jetten M.S.M."/>
            <person name="Mascher T."/>
            <person name="Medema M.H."/>
            <person name="Devos D.P."/>
            <person name="Kaster A.-K."/>
            <person name="Ovreas L."/>
            <person name="Rohde M."/>
            <person name="Galperin M.Y."/>
            <person name="Jogler C."/>
        </authorList>
    </citation>
    <scope>NUCLEOTIDE SEQUENCE [LARGE SCALE GENOMIC DNA]</scope>
    <source>
        <strain evidence="12 13">Pla52n</strain>
    </source>
</reference>
<keyword evidence="5" id="KW-0349">Heme</keyword>
<dbReference type="GO" id="GO:0051539">
    <property type="term" value="F:4 iron, 4 sulfur cluster binding"/>
    <property type="evidence" value="ECO:0007669"/>
    <property type="project" value="UniProtKB-KW"/>
</dbReference>
<proteinExistence type="inferred from homology"/>
<evidence type="ECO:0000259" key="10">
    <source>
        <dbReference type="Pfam" id="PF01077"/>
    </source>
</evidence>
<protein>
    <submittedName>
        <fullName evidence="12">Sulfite reductase [NADPH] hemoprotein beta-component</fullName>
        <ecNumber evidence="12">1.8.1.2</ecNumber>
    </submittedName>
</protein>
<keyword evidence="8" id="KW-0408">Iron</keyword>
<evidence type="ECO:0000259" key="11">
    <source>
        <dbReference type="Pfam" id="PF03460"/>
    </source>
</evidence>
<keyword evidence="7 12" id="KW-0560">Oxidoreductase</keyword>
<comment type="cofactor">
    <cofactor evidence="1">
        <name>siroheme</name>
        <dbReference type="ChEBI" id="CHEBI:60052"/>
    </cofactor>
</comment>
<evidence type="ECO:0000313" key="13">
    <source>
        <dbReference type="Proteomes" id="UP000320176"/>
    </source>
</evidence>
<evidence type="ECO:0000256" key="7">
    <source>
        <dbReference type="ARBA" id="ARBA00023002"/>
    </source>
</evidence>
<dbReference type="InterPro" id="IPR006066">
    <property type="entry name" value="NO2/SO3_Rdtase_FeS/sirohaem_BS"/>
</dbReference>
<dbReference type="InterPro" id="IPR006067">
    <property type="entry name" value="NO2/SO3_Rdtase_4Fe4S_dom"/>
</dbReference>
<dbReference type="GO" id="GO:0009337">
    <property type="term" value="C:sulfite reductase complex (NADPH)"/>
    <property type="evidence" value="ECO:0007669"/>
    <property type="project" value="TreeGrafter"/>
</dbReference>
<gene>
    <name evidence="12" type="primary">cysI</name>
    <name evidence="12" type="ORF">Pla52n_51800</name>
</gene>
<comment type="similarity">
    <text evidence="3">Belongs to the nitrite and sulfite reductase 4Fe-4S domain family.</text>
</comment>
<dbReference type="InterPro" id="IPR045169">
    <property type="entry name" value="NO2/SO3_Rdtase_4Fe4S_prot"/>
</dbReference>
<feature type="domain" description="Nitrite/sulphite reductase 4Fe-4S" evidence="10">
    <location>
        <begin position="169"/>
        <end position="332"/>
    </location>
</feature>
<evidence type="ECO:0000256" key="5">
    <source>
        <dbReference type="ARBA" id="ARBA00022617"/>
    </source>
</evidence>
<comment type="cofactor">
    <cofactor evidence="2">
        <name>[4Fe-4S] cluster</name>
        <dbReference type="ChEBI" id="CHEBI:49883"/>
    </cofactor>
</comment>
<feature type="domain" description="Nitrite/Sulfite reductase ferredoxin-like" evidence="11">
    <location>
        <begin position="352"/>
        <end position="416"/>
    </location>
</feature>
<dbReference type="Gene3D" id="3.30.413.10">
    <property type="entry name" value="Sulfite Reductase Hemoprotein, domain 1"/>
    <property type="match status" value="2"/>
</dbReference>
<evidence type="ECO:0000256" key="3">
    <source>
        <dbReference type="ARBA" id="ARBA00010429"/>
    </source>
</evidence>
<dbReference type="Pfam" id="PF01077">
    <property type="entry name" value="NIR_SIR"/>
    <property type="match status" value="2"/>
</dbReference>
<name>A0A5C6AKH3_9BACT</name>
<dbReference type="GO" id="GO:0004783">
    <property type="term" value="F:sulfite reductase (NADPH) activity"/>
    <property type="evidence" value="ECO:0007669"/>
    <property type="project" value="UniProtKB-EC"/>
</dbReference>
<keyword evidence="9" id="KW-0411">Iron-sulfur</keyword>
<dbReference type="PRINTS" id="PR00397">
    <property type="entry name" value="SIROHAEM"/>
</dbReference>
<feature type="domain" description="Nitrite/Sulfite reductase ferredoxin-like" evidence="11">
    <location>
        <begin position="71"/>
        <end position="130"/>
    </location>
</feature>
<dbReference type="InterPro" id="IPR036136">
    <property type="entry name" value="Nit/Sulf_reduc_fer-like_dom_sf"/>
</dbReference>
<dbReference type="SUPFAM" id="SSF55124">
    <property type="entry name" value="Nitrite/Sulfite reductase N-terminal domain-like"/>
    <property type="match status" value="2"/>
</dbReference>